<keyword evidence="1" id="KW-0004">4Fe-4S</keyword>
<evidence type="ECO:0000256" key="4">
    <source>
        <dbReference type="ARBA" id="ARBA00023014"/>
    </source>
</evidence>
<dbReference type="PANTHER" id="PTHR43687:SF1">
    <property type="entry name" value="FERREDOXIN III"/>
    <property type="match status" value="1"/>
</dbReference>
<name>A0ABT7Y4Y5_9VIBR</name>
<keyword evidence="2" id="KW-0479">Metal-binding</keyword>
<sequence length="196" mass="21492">MSEKESRYYKAYMEQNTVSRRGLFRALTSGAKRSINESSNKTHIPGVGDIEHVERTVARPPKAVDEVLFQQICNGCGECAIACPEQVIVLEHDLAQLNLDYGYCSQCGDCSSVCSTGALHGTQSDVQMRPMFRTSCQNAIVGDCQLCQQLCPTRAITIENFELPRFDSSKCDGCGRCGQGCPFSAIEMQFAANTPI</sequence>
<dbReference type="PANTHER" id="PTHR43687">
    <property type="entry name" value="ADENYLYLSULFATE REDUCTASE, BETA SUBUNIT"/>
    <property type="match status" value="1"/>
</dbReference>
<feature type="domain" description="4Fe-4S ferredoxin-type" evidence="5">
    <location>
        <begin position="64"/>
        <end position="93"/>
    </location>
</feature>
<evidence type="ECO:0000256" key="1">
    <source>
        <dbReference type="ARBA" id="ARBA00022485"/>
    </source>
</evidence>
<evidence type="ECO:0000313" key="6">
    <source>
        <dbReference type="EMBL" id="MDN2483117.1"/>
    </source>
</evidence>
<evidence type="ECO:0000313" key="7">
    <source>
        <dbReference type="Proteomes" id="UP001169719"/>
    </source>
</evidence>
<dbReference type="Gene3D" id="3.30.70.20">
    <property type="match status" value="2"/>
</dbReference>
<comment type="caution">
    <text evidence="6">The sequence shown here is derived from an EMBL/GenBank/DDBJ whole genome shotgun (WGS) entry which is preliminary data.</text>
</comment>
<dbReference type="Proteomes" id="UP001169719">
    <property type="component" value="Unassembled WGS sequence"/>
</dbReference>
<evidence type="ECO:0000259" key="5">
    <source>
        <dbReference type="PROSITE" id="PS51379"/>
    </source>
</evidence>
<dbReference type="InterPro" id="IPR017896">
    <property type="entry name" value="4Fe4S_Fe-S-bd"/>
</dbReference>
<dbReference type="InterPro" id="IPR017900">
    <property type="entry name" value="4Fe4S_Fe_S_CS"/>
</dbReference>
<organism evidence="6 7">
    <name type="scientific">Vibrio agarivorans</name>
    <dbReference type="NCBI Taxonomy" id="153622"/>
    <lineage>
        <taxon>Bacteria</taxon>
        <taxon>Pseudomonadati</taxon>
        <taxon>Pseudomonadota</taxon>
        <taxon>Gammaproteobacteria</taxon>
        <taxon>Vibrionales</taxon>
        <taxon>Vibrionaceae</taxon>
        <taxon>Vibrio</taxon>
    </lineage>
</organism>
<dbReference type="Pfam" id="PF12838">
    <property type="entry name" value="Fer4_7"/>
    <property type="match status" value="1"/>
</dbReference>
<dbReference type="SUPFAM" id="SSF54862">
    <property type="entry name" value="4Fe-4S ferredoxins"/>
    <property type="match status" value="1"/>
</dbReference>
<dbReference type="Pfam" id="PF25160">
    <property type="entry name" value="LdpA_Fe-S-bd"/>
    <property type="match status" value="1"/>
</dbReference>
<dbReference type="RefSeq" id="WP_289963178.1">
    <property type="nucleotide sequence ID" value="NZ_JAUEOZ010000002.1"/>
</dbReference>
<dbReference type="InterPro" id="IPR057431">
    <property type="entry name" value="LdpA_Fe-S-bd"/>
</dbReference>
<keyword evidence="4" id="KW-0411">Iron-sulfur</keyword>
<gene>
    <name evidence="6" type="ORF">QWJ08_17370</name>
</gene>
<keyword evidence="7" id="KW-1185">Reference proteome</keyword>
<evidence type="ECO:0000256" key="3">
    <source>
        <dbReference type="ARBA" id="ARBA00023004"/>
    </source>
</evidence>
<accession>A0ABT7Y4Y5</accession>
<feature type="domain" description="4Fe-4S ferredoxin-type" evidence="5">
    <location>
        <begin position="128"/>
        <end position="161"/>
    </location>
</feature>
<protein>
    <submittedName>
        <fullName evidence="6">4Fe-4S binding protein</fullName>
    </submittedName>
</protein>
<reference evidence="6" key="1">
    <citation type="submission" date="2024-05" db="EMBL/GenBank/DDBJ databases">
        <title>Genome Sequences of Four Agar- Degrading Marine Bacteria.</title>
        <authorList>
            <person name="Phillips E.K."/>
            <person name="Shaffer J.C."/>
            <person name="Henson M.W."/>
            <person name="Temperton B."/>
            <person name="Thrash C.J."/>
            <person name="Martin M.O."/>
        </authorList>
    </citation>
    <scope>NUCLEOTIDE SEQUENCE</scope>
    <source>
        <strain evidence="6">EKP203</strain>
    </source>
</reference>
<dbReference type="InterPro" id="IPR050572">
    <property type="entry name" value="Fe-S_Ferredoxin"/>
</dbReference>
<dbReference type="PROSITE" id="PS00198">
    <property type="entry name" value="4FE4S_FER_1"/>
    <property type="match status" value="2"/>
</dbReference>
<proteinExistence type="predicted"/>
<dbReference type="PROSITE" id="PS51379">
    <property type="entry name" value="4FE4S_FER_2"/>
    <property type="match status" value="4"/>
</dbReference>
<feature type="domain" description="4Fe-4S ferredoxin-type" evidence="5">
    <location>
        <begin position="95"/>
        <end position="124"/>
    </location>
</feature>
<keyword evidence="3" id="KW-0408">Iron</keyword>
<dbReference type="EMBL" id="JAUEOZ010000002">
    <property type="protein sequence ID" value="MDN2483117.1"/>
    <property type="molecule type" value="Genomic_DNA"/>
</dbReference>
<feature type="domain" description="4Fe-4S ferredoxin-type" evidence="5">
    <location>
        <begin position="162"/>
        <end position="191"/>
    </location>
</feature>
<evidence type="ECO:0000256" key="2">
    <source>
        <dbReference type="ARBA" id="ARBA00022723"/>
    </source>
</evidence>